<name>A0A1F6GB32_9PROT</name>
<protein>
    <recommendedName>
        <fullName evidence="4">Blue (type 1) copper domain-containing protein</fullName>
    </recommendedName>
</protein>
<evidence type="ECO:0000313" key="6">
    <source>
        <dbReference type="Proteomes" id="UP000178449"/>
    </source>
</evidence>
<keyword evidence="2" id="KW-0186">Copper</keyword>
<dbReference type="GO" id="GO:0005507">
    <property type="term" value="F:copper ion binding"/>
    <property type="evidence" value="ECO:0007669"/>
    <property type="project" value="InterPro"/>
</dbReference>
<dbReference type="InterPro" id="IPR008972">
    <property type="entry name" value="Cupredoxin"/>
</dbReference>
<evidence type="ECO:0000313" key="5">
    <source>
        <dbReference type="EMBL" id="OGG95328.1"/>
    </source>
</evidence>
<dbReference type="EMBL" id="MFNE01000024">
    <property type="protein sequence ID" value="OGG95328.1"/>
    <property type="molecule type" value="Genomic_DNA"/>
</dbReference>
<gene>
    <name evidence="5" type="ORF">A2527_07345</name>
</gene>
<comment type="caution">
    <text evidence="5">The sequence shown here is derived from an EMBL/GenBank/DDBJ whole genome shotgun (WGS) entry which is preliminary data.</text>
</comment>
<keyword evidence="3" id="KW-0732">Signal</keyword>
<evidence type="ECO:0000256" key="2">
    <source>
        <dbReference type="ARBA" id="ARBA00023008"/>
    </source>
</evidence>
<keyword evidence="1" id="KW-0479">Metal-binding</keyword>
<organism evidence="5 6">
    <name type="scientific">Candidatus Lambdaproteobacteria bacterium RIFOXYD2_FULL_50_16</name>
    <dbReference type="NCBI Taxonomy" id="1817772"/>
    <lineage>
        <taxon>Bacteria</taxon>
        <taxon>Pseudomonadati</taxon>
        <taxon>Pseudomonadota</taxon>
        <taxon>Candidatus Lambdaproteobacteria</taxon>
    </lineage>
</organism>
<dbReference type="STRING" id="1817772.A2527_07345"/>
<dbReference type="Proteomes" id="UP000178449">
    <property type="component" value="Unassembled WGS sequence"/>
</dbReference>
<evidence type="ECO:0000256" key="3">
    <source>
        <dbReference type="SAM" id="SignalP"/>
    </source>
</evidence>
<accession>A0A1F6GB32</accession>
<dbReference type="InterPro" id="IPR000923">
    <property type="entry name" value="BlueCu_1"/>
</dbReference>
<dbReference type="InterPro" id="IPR052721">
    <property type="entry name" value="ET_Amicyanin"/>
</dbReference>
<dbReference type="AlphaFoldDB" id="A0A1F6GB32"/>
<dbReference type="Pfam" id="PF00127">
    <property type="entry name" value="Copper-bind"/>
    <property type="match status" value="1"/>
</dbReference>
<feature type="chain" id="PRO_5009524622" description="Blue (type 1) copper domain-containing protein" evidence="3">
    <location>
        <begin position="20"/>
        <end position="104"/>
    </location>
</feature>
<feature type="domain" description="Blue (type 1) copper" evidence="4">
    <location>
        <begin position="23"/>
        <end position="103"/>
    </location>
</feature>
<reference evidence="5 6" key="1">
    <citation type="journal article" date="2016" name="Nat. Commun.">
        <title>Thousands of microbial genomes shed light on interconnected biogeochemical processes in an aquifer system.</title>
        <authorList>
            <person name="Anantharaman K."/>
            <person name="Brown C.T."/>
            <person name="Hug L.A."/>
            <person name="Sharon I."/>
            <person name="Castelle C.J."/>
            <person name="Probst A.J."/>
            <person name="Thomas B.C."/>
            <person name="Singh A."/>
            <person name="Wilkins M.J."/>
            <person name="Karaoz U."/>
            <person name="Brodie E.L."/>
            <person name="Williams K.H."/>
            <person name="Hubbard S.S."/>
            <person name="Banfield J.F."/>
        </authorList>
    </citation>
    <scope>NUCLEOTIDE SEQUENCE [LARGE SCALE GENOMIC DNA]</scope>
</reference>
<evidence type="ECO:0000256" key="1">
    <source>
        <dbReference type="ARBA" id="ARBA00022723"/>
    </source>
</evidence>
<dbReference type="SUPFAM" id="SSF49503">
    <property type="entry name" value="Cupredoxins"/>
    <property type="match status" value="1"/>
</dbReference>
<proteinExistence type="predicted"/>
<dbReference type="GO" id="GO:0009055">
    <property type="term" value="F:electron transfer activity"/>
    <property type="evidence" value="ECO:0007669"/>
    <property type="project" value="InterPro"/>
</dbReference>
<dbReference type="PANTHER" id="PTHR36507">
    <property type="entry name" value="BLL1555 PROTEIN"/>
    <property type="match status" value="1"/>
</dbReference>
<dbReference type="PANTHER" id="PTHR36507:SF1">
    <property type="entry name" value="BLL1555 PROTEIN"/>
    <property type="match status" value="1"/>
</dbReference>
<sequence length="104" mass="11554">MKWIGIGVALISLSGMALAADTFQVAQKDIKFSVEYLVVHQGDKVEFPNLDTVHHNVFSLSETKTFDLGSYKQGQSRAVVFDKPGMVKVECAIHPSMKMIIEVR</sequence>
<feature type="signal peptide" evidence="3">
    <location>
        <begin position="1"/>
        <end position="19"/>
    </location>
</feature>
<dbReference type="Gene3D" id="2.60.40.420">
    <property type="entry name" value="Cupredoxins - blue copper proteins"/>
    <property type="match status" value="1"/>
</dbReference>
<evidence type="ECO:0000259" key="4">
    <source>
        <dbReference type="Pfam" id="PF00127"/>
    </source>
</evidence>